<protein>
    <submittedName>
        <fullName evidence="1">Uncharacterized protein</fullName>
    </submittedName>
</protein>
<dbReference type="EnsemblMetazoa" id="XM_029489113.1">
    <property type="protein sequence ID" value="XP_029344973.1"/>
    <property type="gene ID" value="LOC115034023"/>
</dbReference>
<accession>A0A8R2JQZ5</accession>
<sequence>MVNLIQNNYLKISNKETPQSNHQFLSNCRIGIDEQYEILNDKSWFVIINKNENIESNEKNSENDHDDIICNDRILAYNNNTLDKMILAHAYQQQFGEKTLLYDIDDVWNGKRNMFMPSHSHELEAVKLLTKLDINSENIQHTIQKYDIDLDVADSLGNTRLMISSFTEIDDDAEEMISTPIQISTKK</sequence>
<dbReference type="AlphaFoldDB" id="A0A8R2JQZ5"/>
<evidence type="ECO:0000313" key="1">
    <source>
        <dbReference type="EnsemblMetazoa" id="XP_029344973.1"/>
    </source>
</evidence>
<evidence type="ECO:0000313" key="2">
    <source>
        <dbReference type="Proteomes" id="UP000007819"/>
    </source>
</evidence>
<reference evidence="1" key="2">
    <citation type="submission" date="2022-06" db="UniProtKB">
        <authorList>
            <consortium name="EnsemblMetazoa"/>
        </authorList>
    </citation>
    <scope>IDENTIFICATION</scope>
</reference>
<dbReference type="GeneID" id="115034023"/>
<dbReference type="Proteomes" id="UP000007819">
    <property type="component" value="Chromosome A2"/>
</dbReference>
<organism evidence="1 2">
    <name type="scientific">Acyrthosiphon pisum</name>
    <name type="common">Pea aphid</name>
    <dbReference type="NCBI Taxonomy" id="7029"/>
    <lineage>
        <taxon>Eukaryota</taxon>
        <taxon>Metazoa</taxon>
        <taxon>Ecdysozoa</taxon>
        <taxon>Arthropoda</taxon>
        <taxon>Hexapoda</taxon>
        <taxon>Insecta</taxon>
        <taxon>Pterygota</taxon>
        <taxon>Neoptera</taxon>
        <taxon>Paraneoptera</taxon>
        <taxon>Hemiptera</taxon>
        <taxon>Sternorrhyncha</taxon>
        <taxon>Aphidomorpha</taxon>
        <taxon>Aphidoidea</taxon>
        <taxon>Aphididae</taxon>
        <taxon>Macrosiphini</taxon>
        <taxon>Acyrthosiphon</taxon>
    </lineage>
</organism>
<dbReference type="OrthoDB" id="444338at2759"/>
<reference evidence="2" key="1">
    <citation type="submission" date="2010-06" db="EMBL/GenBank/DDBJ databases">
        <authorList>
            <person name="Jiang H."/>
            <person name="Abraham K."/>
            <person name="Ali S."/>
            <person name="Alsbrooks S.L."/>
            <person name="Anim B.N."/>
            <person name="Anosike U.S."/>
            <person name="Attaway T."/>
            <person name="Bandaranaike D.P."/>
            <person name="Battles P.K."/>
            <person name="Bell S.N."/>
            <person name="Bell A.V."/>
            <person name="Beltran B."/>
            <person name="Bickham C."/>
            <person name="Bustamante Y."/>
            <person name="Caleb T."/>
            <person name="Canada A."/>
            <person name="Cardenas V."/>
            <person name="Carter K."/>
            <person name="Chacko J."/>
            <person name="Chandrabose M.N."/>
            <person name="Chavez D."/>
            <person name="Chavez A."/>
            <person name="Chen L."/>
            <person name="Chu H.-S."/>
            <person name="Claassen K.J."/>
            <person name="Cockrell R."/>
            <person name="Collins M."/>
            <person name="Cooper J.A."/>
            <person name="Cree A."/>
            <person name="Curry S.M."/>
            <person name="Da Y."/>
            <person name="Dao M.D."/>
            <person name="Das B."/>
            <person name="Davila M.-L."/>
            <person name="Davy-Carroll L."/>
            <person name="Denson S."/>
            <person name="Dinh H."/>
            <person name="Ebong V.E."/>
            <person name="Edwards J.R."/>
            <person name="Egan A."/>
            <person name="El-Daye J."/>
            <person name="Escobedo L."/>
            <person name="Fernandez S."/>
            <person name="Fernando P.R."/>
            <person name="Flagg N."/>
            <person name="Forbes L.D."/>
            <person name="Fowler R.G."/>
            <person name="Fu Q."/>
            <person name="Gabisi R.A."/>
            <person name="Ganer J."/>
            <person name="Garbino Pronczuk A."/>
            <person name="Garcia R.M."/>
            <person name="Garner T."/>
            <person name="Garrett T.E."/>
            <person name="Gonzalez D.A."/>
            <person name="Hamid H."/>
            <person name="Hawkins E.S."/>
            <person name="Hirani K."/>
            <person name="Hogues M.E."/>
            <person name="Hollins B."/>
            <person name="Hsiao C.-H."/>
            <person name="Jabil R."/>
            <person name="James M.L."/>
            <person name="Jhangiani S.N."/>
            <person name="Johnson B."/>
            <person name="Johnson Q."/>
            <person name="Joshi V."/>
            <person name="Kalu J.B."/>
            <person name="Kam C."/>
            <person name="Kashfia A."/>
            <person name="Keebler J."/>
            <person name="Kisamo H."/>
            <person name="Kovar C.L."/>
            <person name="Lago L.A."/>
            <person name="Lai C.-Y."/>
            <person name="Laidlaw J."/>
            <person name="Lara F."/>
            <person name="Le T.-K."/>
            <person name="Lee S.L."/>
            <person name="Legall F.H."/>
            <person name="Lemon S.J."/>
            <person name="Lewis L.R."/>
            <person name="Li B."/>
            <person name="Liu Y."/>
            <person name="Liu Y.-S."/>
            <person name="Lopez J."/>
            <person name="Lozado R.J."/>
            <person name="Lu J."/>
            <person name="Madu R.C."/>
            <person name="Maheshwari M."/>
            <person name="Maheshwari R."/>
            <person name="Malloy K."/>
            <person name="Martinez E."/>
            <person name="Mathew T."/>
            <person name="Mercado I.C."/>
            <person name="Mercado C."/>
            <person name="Meyer B."/>
            <person name="Montgomery K."/>
            <person name="Morgan M.B."/>
            <person name="Munidasa M."/>
            <person name="Nazareth L.V."/>
            <person name="Nelson J."/>
            <person name="Ng B.M."/>
            <person name="Nguyen N.B."/>
            <person name="Nguyen P.Q."/>
            <person name="Nguyen T."/>
            <person name="Obregon M."/>
            <person name="Okwuonu G.O."/>
            <person name="Onwere C.G."/>
            <person name="Orozco G."/>
            <person name="Parra A."/>
            <person name="Patel S."/>
            <person name="Patil S."/>
            <person name="Perez A."/>
            <person name="Perez Y."/>
            <person name="Pham C."/>
            <person name="Primus E.L."/>
            <person name="Pu L.-L."/>
            <person name="Puazo M."/>
            <person name="Qin X."/>
            <person name="Quiroz J.B."/>
            <person name="Reese J."/>
            <person name="Richards S."/>
            <person name="Rives C.M."/>
            <person name="Robberts R."/>
            <person name="Ruiz S.J."/>
            <person name="Ruiz M.J."/>
            <person name="Santibanez J."/>
            <person name="Schneider B.W."/>
            <person name="Sisson I."/>
            <person name="Smith M."/>
            <person name="Sodergren E."/>
            <person name="Song X.-Z."/>
            <person name="Song B.B."/>
            <person name="Summersgill H."/>
            <person name="Thelus R."/>
            <person name="Thornton R.D."/>
            <person name="Trejos Z.Y."/>
            <person name="Usmani K."/>
            <person name="Vattathil S."/>
            <person name="Villasana D."/>
            <person name="Walker D.L."/>
            <person name="Wang S."/>
            <person name="Wang K."/>
            <person name="White C.S."/>
            <person name="Williams A.C."/>
            <person name="Williamson J."/>
            <person name="Wilson K."/>
            <person name="Woghiren I.O."/>
            <person name="Woodworth J.R."/>
            <person name="Worley K.C."/>
            <person name="Wright R.A."/>
            <person name="Wu W."/>
            <person name="Young L."/>
            <person name="Zhang L."/>
            <person name="Zhang J."/>
            <person name="Zhu Y."/>
            <person name="Muzny D.M."/>
            <person name="Weinstock G."/>
            <person name="Gibbs R.A."/>
        </authorList>
    </citation>
    <scope>NUCLEOTIDE SEQUENCE [LARGE SCALE GENOMIC DNA]</scope>
    <source>
        <strain evidence="2">LSR1</strain>
    </source>
</reference>
<dbReference type="RefSeq" id="XP_029344973.1">
    <property type="nucleotide sequence ID" value="XM_029489113.1"/>
</dbReference>
<proteinExistence type="predicted"/>
<name>A0A8R2JQZ5_ACYPI</name>
<dbReference type="KEGG" id="api:115034023"/>
<keyword evidence="2" id="KW-1185">Reference proteome</keyword>